<name>A0A2Z6QJW5_9GLOM</name>
<organism evidence="1 2">
    <name type="scientific">Rhizophagus clarus</name>
    <dbReference type="NCBI Taxonomy" id="94130"/>
    <lineage>
        <taxon>Eukaryota</taxon>
        <taxon>Fungi</taxon>
        <taxon>Fungi incertae sedis</taxon>
        <taxon>Mucoromycota</taxon>
        <taxon>Glomeromycotina</taxon>
        <taxon>Glomeromycetes</taxon>
        <taxon>Glomerales</taxon>
        <taxon>Glomeraceae</taxon>
        <taxon>Rhizophagus</taxon>
    </lineage>
</organism>
<proteinExistence type="predicted"/>
<dbReference type="AlphaFoldDB" id="A0A2Z6QJW5"/>
<keyword evidence="2" id="KW-1185">Reference proteome</keyword>
<evidence type="ECO:0000313" key="1">
    <source>
        <dbReference type="EMBL" id="GBB89965.1"/>
    </source>
</evidence>
<gene>
    <name evidence="1" type="ORF">RclHR1_16810003</name>
</gene>
<dbReference type="EMBL" id="BEXD01000759">
    <property type="protein sequence ID" value="GBB89965.1"/>
    <property type="molecule type" value="Genomic_DNA"/>
</dbReference>
<evidence type="ECO:0000313" key="2">
    <source>
        <dbReference type="Proteomes" id="UP000247702"/>
    </source>
</evidence>
<sequence>MPIITPTPRNLRKRKFEQLRPYTAERIHAKSQGIPVEVDKEVLRRENITLETYGGYIEDETDLLFVENDVEEPREIQRRHSEQELCQNVGIPPALPYKSNISRNVIRQNNNSPITTLRKQKAPQHQHVLYFDDVYKDGNESDNDDNITVISIEDDLSIETEFSSNHDYPVSGSSEESITSDECEVYGDTFSILSDGSIENNNRDEYDLIGSDYETAVNRVSSDVISQRASISSKLSQSSQLRTPRQNLVSKKLQNLLQWADTTPVTSPNDKNFPIEKYLELFEELHKNIYVGNPWPEQARSLIRDLMMYWAGWRPNNNGINNCYKILVKLIEVVPVHAHDVPDITTLTQRYLDLTLQLLGRIIDDTPIEHIKEFISKFNKHTRALINNLRCKGVQDKANENVAVAICSVIALVNKKPMNEYILNRFTYISKRNQEWIIKSLMLLNQTLKMLTSYGISSKQTLLDLFELLKRKFRDERMDPEVKIKAKECLETVKAI</sequence>
<protein>
    <submittedName>
        <fullName evidence="1">Uncharacterized protein</fullName>
    </submittedName>
</protein>
<comment type="caution">
    <text evidence="1">The sequence shown here is derived from an EMBL/GenBank/DDBJ whole genome shotgun (WGS) entry which is preliminary data.</text>
</comment>
<dbReference type="Proteomes" id="UP000247702">
    <property type="component" value="Unassembled WGS sequence"/>
</dbReference>
<reference evidence="1 2" key="1">
    <citation type="submission" date="2017-11" db="EMBL/GenBank/DDBJ databases">
        <title>The genome of Rhizophagus clarus HR1 reveals common genetic basis of auxotrophy among arbuscular mycorrhizal fungi.</title>
        <authorList>
            <person name="Kobayashi Y."/>
        </authorList>
    </citation>
    <scope>NUCLEOTIDE SEQUENCE [LARGE SCALE GENOMIC DNA]</scope>
    <source>
        <strain evidence="1 2">HR1</strain>
    </source>
</reference>
<accession>A0A2Z6QJW5</accession>